<evidence type="ECO:0000256" key="5">
    <source>
        <dbReference type="ARBA" id="ARBA00023163"/>
    </source>
</evidence>
<keyword evidence="9" id="KW-1185">Reference proteome</keyword>
<dbReference type="InterPro" id="IPR039425">
    <property type="entry name" value="RNA_pol_sigma-70-like"/>
</dbReference>
<evidence type="ECO:0000256" key="3">
    <source>
        <dbReference type="ARBA" id="ARBA00023082"/>
    </source>
</evidence>
<sequence length="192" mass="22722">MRHAEEFEHFIEPHLQTLHHHCLYLTPSEWDAEDLVQEVLIKAYQYYLKAGAIRHPSTLLYKMTRNIWIDGLRRHRRTVVSVHAEADLPYSDANYAAARGLVEWLAEHLSEREAYMLLLSEVFSYSYQNIADELQCTVATVRMVLHRSKRTLRITRDARRNRPAGKRMSEYSVEYWTKAIMNDEPGRIMQFV</sequence>
<evidence type="ECO:0000256" key="2">
    <source>
        <dbReference type="ARBA" id="ARBA00023015"/>
    </source>
</evidence>
<evidence type="ECO:0000313" key="8">
    <source>
        <dbReference type="EMBL" id="MBW7473813.1"/>
    </source>
</evidence>
<dbReference type="SUPFAM" id="SSF88659">
    <property type="entry name" value="Sigma3 and sigma4 domains of RNA polymerase sigma factors"/>
    <property type="match status" value="1"/>
</dbReference>
<dbReference type="NCBIfam" id="TIGR02937">
    <property type="entry name" value="sigma70-ECF"/>
    <property type="match status" value="1"/>
</dbReference>
<dbReference type="InterPro" id="IPR013325">
    <property type="entry name" value="RNA_pol_sigma_r2"/>
</dbReference>
<organism evidence="8 9">
    <name type="scientific">Paenibacillus oenotherae</name>
    <dbReference type="NCBI Taxonomy" id="1435645"/>
    <lineage>
        <taxon>Bacteria</taxon>
        <taxon>Bacillati</taxon>
        <taxon>Bacillota</taxon>
        <taxon>Bacilli</taxon>
        <taxon>Bacillales</taxon>
        <taxon>Paenibacillaceae</taxon>
        <taxon>Paenibacillus</taxon>
    </lineage>
</organism>
<keyword evidence="4" id="KW-0238">DNA-binding</keyword>
<evidence type="ECO:0000259" key="7">
    <source>
        <dbReference type="Pfam" id="PF08281"/>
    </source>
</evidence>
<dbReference type="PANTHER" id="PTHR43133">
    <property type="entry name" value="RNA POLYMERASE ECF-TYPE SIGMA FACTO"/>
    <property type="match status" value="1"/>
</dbReference>
<feature type="domain" description="RNA polymerase sigma-70 region 2" evidence="6">
    <location>
        <begin position="11"/>
        <end position="78"/>
    </location>
</feature>
<feature type="domain" description="RNA polymerase sigma factor 70 region 4 type 2" evidence="7">
    <location>
        <begin position="107"/>
        <end position="152"/>
    </location>
</feature>
<dbReference type="PANTHER" id="PTHR43133:SF8">
    <property type="entry name" value="RNA POLYMERASE SIGMA FACTOR HI_1459-RELATED"/>
    <property type="match status" value="1"/>
</dbReference>
<protein>
    <submittedName>
        <fullName evidence="8">RNA polymerase sigma factor</fullName>
    </submittedName>
</protein>
<reference evidence="8 9" key="1">
    <citation type="submission" date="2021-07" db="EMBL/GenBank/DDBJ databases">
        <title>Paenibacillus radiodurans sp. nov., isolated from the southeastern edge of Tengger Desert.</title>
        <authorList>
            <person name="Zhang G."/>
        </authorList>
    </citation>
    <scope>NUCLEOTIDE SEQUENCE [LARGE SCALE GENOMIC DNA]</scope>
    <source>
        <strain evidence="8 9">DT7-4</strain>
    </source>
</reference>
<evidence type="ECO:0000313" key="9">
    <source>
        <dbReference type="Proteomes" id="UP000812277"/>
    </source>
</evidence>
<evidence type="ECO:0000256" key="4">
    <source>
        <dbReference type="ARBA" id="ARBA00023125"/>
    </source>
</evidence>
<dbReference type="Proteomes" id="UP000812277">
    <property type="component" value="Unassembled WGS sequence"/>
</dbReference>
<dbReference type="InterPro" id="IPR014284">
    <property type="entry name" value="RNA_pol_sigma-70_dom"/>
</dbReference>
<keyword evidence="3" id="KW-0731">Sigma factor</keyword>
<dbReference type="RefSeq" id="WP_219871008.1">
    <property type="nucleotide sequence ID" value="NZ_JAHZIJ010000001.1"/>
</dbReference>
<evidence type="ECO:0000259" key="6">
    <source>
        <dbReference type="Pfam" id="PF04542"/>
    </source>
</evidence>
<dbReference type="Pfam" id="PF08281">
    <property type="entry name" value="Sigma70_r4_2"/>
    <property type="match status" value="1"/>
</dbReference>
<keyword evidence="5" id="KW-0804">Transcription</keyword>
<dbReference type="InterPro" id="IPR036388">
    <property type="entry name" value="WH-like_DNA-bd_sf"/>
</dbReference>
<dbReference type="InterPro" id="IPR013249">
    <property type="entry name" value="RNA_pol_sigma70_r4_t2"/>
</dbReference>
<keyword evidence="2" id="KW-0805">Transcription regulation</keyword>
<dbReference type="Pfam" id="PF04542">
    <property type="entry name" value="Sigma70_r2"/>
    <property type="match status" value="1"/>
</dbReference>
<dbReference type="InterPro" id="IPR007627">
    <property type="entry name" value="RNA_pol_sigma70_r2"/>
</dbReference>
<dbReference type="Gene3D" id="1.10.10.10">
    <property type="entry name" value="Winged helix-like DNA-binding domain superfamily/Winged helix DNA-binding domain"/>
    <property type="match status" value="1"/>
</dbReference>
<name>A0ABS7D3R3_9BACL</name>
<dbReference type="EMBL" id="JAHZIJ010000001">
    <property type="protein sequence ID" value="MBW7473813.1"/>
    <property type="molecule type" value="Genomic_DNA"/>
</dbReference>
<accession>A0ABS7D3R3</accession>
<comment type="similarity">
    <text evidence="1">Belongs to the sigma-70 factor family. ECF subfamily.</text>
</comment>
<dbReference type="InterPro" id="IPR013324">
    <property type="entry name" value="RNA_pol_sigma_r3/r4-like"/>
</dbReference>
<dbReference type="Gene3D" id="1.10.1740.10">
    <property type="match status" value="1"/>
</dbReference>
<proteinExistence type="inferred from homology"/>
<dbReference type="SUPFAM" id="SSF88946">
    <property type="entry name" value="Sigma2 domain of RNA polymerase sigma factors"/>
    <property type="match status" value="1"/>
</dbReference>
<comment type="caution">
    <text evidence="8">The sequence shown here is derived from an EMBL/GenBank/DDBJ whole genome shotgun (WGS) entry which is preliminary data.</text>
</comment>
<gene>
    <name evidence="8" type="ORF">K0T92_03525</name>
</gene>
<evidence type="ECO:0000256" key="1">
    <source>
        <dbReference type="ARBA" id="ARBA00010641"/>
    </source>
</evidence>